<accession>A0A4Y7IR69</accession>
<organism evidence="1 2">
    <name type="scientific">Papaver somniferum</name>
    <name type="common">Opium poppy</name>
    <dbReference type="NCBI Taxonomy" id="3469"/>
    <lineage>
        <taxon>Eukaryota</taxon>
        <taxon>Viridiplantae</taxon>
        <taxon>Streptophyta</taxon>
        <taxon>Embryophyta</taxon>
        <taxon>Tracheophyta</taxon>
        <taxon>Spermatophyta</taxon>
        <taxon>Magnoliopsida</taxon>
        <taxon>Ranunculales</taxon>
        <taxon>Papaveraceae</taxon>
        <taxon>Papaveroideae</taxon>
        <taxon>Papaver</taxon>
    </lineage>
</organism>
<name>A0A4Y7IR69_PAPSO</name>
<feature type="non-terminal residue" evidence="1">
    <location>
        <position position="1"/>
    </location>
</feature>
<dbReference type="EMBL" id="CM010716">
    <property type="protein sequence ID" value="RZC49955.1"/>
    <property type="molecule type" value="Genomic_DNA"/>
</dbReference>
<dbReference type="Proteomes" id="UP000316621">
    <property type="component" value="Chromosome 2"/>
</dbReference>
<dbReference type="AlphaFoldDB" id="A0A4Y7IR69"/>
<gene>
    <name evidence="1" type="ORF">C5167_018377</name>
</gene>
<keyword evidence="2" id="KW-1185">Reference proteome</keyword>
<reference evidence="1 2" key="1">
    <citation type="journal article" date="2018" name="Science">
        <title>The opium poppy genome and morphinan production.</title>
        <authorList>
            <person name="Guo L."/>
            <person name="Winzer T."/>
            <person name="Yang X."/>
            <person name="Li Y."/>
            <person name="Ning Z."/>
            <person name="He Z."/>
            <person name="Teodor R."/>
            <person name="Lu Y."/>
            <person name="Bowser T.A."/>
            <person name="Graham I.A."/>
            <person name="Ye K."/>
        </authorList>
    </citation>
    <scope>NUCLEOTIDE SEQUENCE [LARGE SCALE GENOMIC DNA]</scope>
    <source>
        <strain evidence="2">cv. HN1</strain>
        <tissue evidence="1">Leaves</tissue>
    </source>
</reference>
<proteinExistence type="predicted"/>
<evidence type="ECO:0000313" key="2">
    <source>
        <dbReference type="Proteomes" id="UP000316621"/>
    </source>
</evidence>
<sequence length="84" mass="9425">ISFSTSGLEETNQKNHVKDAEVVVGEVRVGNVFNIRRISSENHTATKISKHLSVCWAHSKNLCCPLIMSVSICNKSERRTDQRV</sequence>
<evidence type="ECO:0000313" key="1">
    <source>
        <dbReference type="EMBL" id="RZC49955.1"/>
    </source>
</evidence>
<protein>
    <submittedName>
        <fullName evidence="1">Uncharacterized protein</fullName>
    </submittedName>
</protein>
<dbReference type="Gramene" id="RZC49955">
    <property type="protein sequence ID" value="RZC49955"/>
    <property type="gene ID" value="C5167_018377"/>
</dbReference>